<dbReference type="Gene3D" id="2.10.25.10">
    <property type="entry name" value="Laminin"/>
    <property type="match status" value="2"/>
</dbReference>
<dbReference type="EMBL" id="BLXT01007408">
    <property type="protein sequence ID" value="GFO39101.1"/>
    <property type="molecule type" value="Genomic_DNA"/>
</dbReference>
<feature type="domain" description="EGF-like" evidence="2">
    <location>
        <begin position="20"/>
        <end position="59"/>
    </location>
</feature>
<comment type="caution">
    <text evidence="1">Lacks conserved residue(s) required for the propagation of feature annotation.</text>
</comment>
<dbReference type="InterPro" id="IPR000742">
    <property type="entry name" value="EGF"/>
</dbReference>
<evidence type="ECO:0000313" key="4">
    <source>
        <dbReference type="Proteomes" id="UP000735302"/>
    </source>
</evidence>
<comment type="caution">
    <text evidence="3">The sequence shown here is derived from an EMBL/GenBank/DDBJ whole genome shotgun (WGS) entry which is preliminary data.</text>
</comment>
<dbReference type="Proteomes" id="UP000735302">
    <property type="component" value="Unassembled WGS sequence"/>
</dbReference>
<dbReference type="PROSITE" id="PS01186">
    <property type="entry name" value="EGF_2"/>
    <property type="match status" value="1"/>
</dbReference>
<name>A0AAV4D4K5_9GAST</name>
<dbReference type="PROSITE" id="PS00022">
    <property type="entry name" value="EGF_1"/>
    <property type="match status" value="1"/>
</dbReference>
<evidence type="ECO:0000313" key="3">
    <source>
        <dbReference type="EMBL" id="GFO39101.1"/>
    </source>
</evidence>
<dbReference type="SUPFAM" id="SSF57196">
    <property type="entry name" value="EGF/Laminin"/>
    <property type="match status" value="2"/>
</dbReference>
<keyword evidence="4" id="KW-1185">Reference proteome</keyword>
<proteinExistence type="predicted"/>
<sequence length="129" mass="13907">MTICPSQNPQAIVQANIERGSSTCGENFVCENEGVCVNGQFGGFRCECNTSKFTGNFCQHSCPNSCLNGGTCVRLRRRGSLNRRETALSLPESQVVYHCACPEGFSGELCGRRQSNPAVYTSTSEEPAA</sequence>
<gene>
    <name evidence="3" type="ORF">PoB_006560600</name>
</gene>
<dbReference type="PROSITE" id="PS50026">
    <property type="entry name" value="EGF_3"/>
    <property type="match status" value="1"/>
</dbReference>
<evidence type="ECO:0000256" key="1">
    <source>
        <dbReference type="PROSITE-ProRule" id="PRU00076"/>
    </source>
</evidence>
<accession>A0AAV4D4K5</accession>
<dbReference type="AlphaFoldDB" id="A0AAV4D4K5"/>
<dbReference type="SMART" id="SM00181">
    <property type="entry name" value="EGF"/>
    <property type="match status" value="2"/>
</dbReference>
<protein>
    <submittedName>
        <fullName evidence="3">Neural-cadherin</fullName>
    </submittedName>
</protein>
<reference evidence="3 4" key="1">
    <citation type="journal article" date="2021" name="Elife">
        <title>Chloroplast acquisition without the gene transfer in kleptoplastic sea slugs, Plakobranchus ocellatus.</title>
        <authorList>
            <person name="Maeda T."/>
            <person name="Takahashi S."/>
            <person name="Yoshida T."/>
            <person name="Shimamura S."/>
            <person name="Takaki Y."/>
            <person name="Nagai Y."/>
            <person name="Toyoda A."/>
            <person name="Suzuki Y."/>
            <person name="Arimoto A."/>
            <person name="Ishii H."/>
            <person name="Satoh N."/>
            <person name="Nishiyama T."/>
            <person name="Hasebe M."/>
            <person name="Maruyama T."/>
            <person name="Minagawa J."/>
            <person name="Obokata J."/>
            <person name="Shigenobu S."/>
        </authorList>
    </citation>
    <scope>NUCLEOTIDE SEQUENCE [LARGE SCALE GENOMIC DNA]</scope>
</reference>
<organism evidence="3 4">
    <name type="scientific">Plakobranchus ocellatus</name>
    <dbReference type="NCBI Taxonomy" id="259542"/>
    <lineage>
        <taxon>Eukaryota</taxon>
        <taxon>Metazoa</taxon>
        <taxon>Spiralia</taxon>
        <taxon>Lophotrochozoa</taxon>
        <taxon>Mollusca</taxon>
        <taxon>Gastropoda</taxon>
        <taxon>Heterobranchia</taxon>
        <taxon>Euthyneura</taxon>
        <taxon>Panpulmonata</taxon>
        <taxon>Sacoglossa</taxon>
        <taxon>Placobranchoidea</taxon>
        <taxon>Plakobranchidae</taxon>
        <taxon>Plakobranchus</taxon>
    </lineage>
</organism>
<keyword evidence="1" id="KW-0245">EGF-like domain</keyword>
<evidence type="ECO:0000259" key="2">
    <source>
        <dbReference type="PROSITE" id="PS50026"/>
    </source>
</evidence>